<dbReference type="AlphaFoldDB" id="A0A3Q2X8P5"/>
<keyword evidence="2" id="KW-1185">Reference proteome</keyword>
<dbReference type="Ensembl" id="ENSHCOT00000014220.1">
    <property type="protein sequence ID" value="ENSHCOP00000000173.1"/>
    <property type="gene ID" value="ENSHCOG00000000929.1"/>
</dbReference>
<evidence type="ECO:0000313" key="2">
    <source>
        <dbReference type="Proteomes" id="UP000264820"/>
    </source>
</evidence>
<evidence type="ECO:0000313" key="1">
    <source>
        <dbReference type="Ensembl" id="ENSHCOP00000000173.1"/>
    </source>
</evidence>
<protein>
    <submittedName>
        <fullName evidence="1">Uncharacterized protein</fullName>
    </submittedName>
</protein>
<accession>A0A3Q2X8P5</accession>
<sequence length="155" mass="17074">MFWREESAAVPCRPGGRRGCRWPTSAGRGPLSCPSSAISAAPPAGVGRCLSLPMASGQQRYLALVKVPSSRRYKYSMCITSVFLMLAFSRNSSRMRGRNPGLSRPARRNCRYSARTCFCSLLCRAIRDANERRSELNAPFPISNWPPGAAVRETS</sequence>
<reference evidence="1" key="2">
    <citation type="submission" date="2025-09" db="UniProtKB">
        <authorList>
            <consortium name="Ensembl"/>
        </authorList>
    </citation>
    <scope>IDENTIFICATION</scope>
</reference>
<proteinExistence type="predicted"/>
<name>A0A3Q2X8P5_HIPCM</name>
<dbReference type="GeneTree" id="ENSGT00940000177260"/>
<reference evidence="1" key="1">
    <citation type="submission" date="2025-08" db="UniProtKB">
        <authorList>
            <consortium name="Ensembl"/>
        </authorList>
    </citation>
    <scope>IDENTIFICATION</scope>
</reference>
<dbReference type="Proteomes" id="UP000264820">
    <property type="component" value="Unplaced"/>
</dbReference>
<organism evidence="1 2">
    <name type="scientific">Hippocampus comes</name>
    <name type="common">Tiger tail seahorse</name>
    <dbReference type="NCBI Taxonomy" id="109280"/>
    <lineage>
        <taxon>Eukaryota</taxon>
        <taxon>Metazoa</taxon>
        <taxon>Chordata</taxon>
        <taxon>Craniata</taxon>
        <taxon>Vertebrata</taxon>
        <taxon>Euteleostomi</taxon>
        <taxon>Actinopterygii</taxon>
        <taxon>Neopterygii</taxon>
        <taxon>Teleostei</taxon>
        <taxon>Neoteleostei</taxon>
        <taxon>Acanthomorphata</taxon>
        <taxon>Syngnathiaria</taxon>
        <taxon>Syngnathiformes</taxon>
        <taxon>Syngnathoidei</taxon>
        <taxon>Syngnathidae</taxon>
        <taxon>Hippocampus</taxon>
    </lineage>
</organism>